<comment type="catalytic activity">
    <reaction evidence="7 8">
        <text>2 pyruvate + H(+) = (2S)-2-acetolactate + CO2</text>
        <dbReference type="Rhea" id="RHEA:25249"/>
        <dbReference type="ChEBI" id="CHEBI:15361"/>
        <dbReference type="ChEBI" id="CHEBI:15378"/>
        <dbReference type="ChEBI" id="CHEBI:16526"/>
        <dbReference type="ChEBI" id="CHEBI:58476"/>
        <dbReference type="EC" id="2.2.1.6"/>
    </reaction>
</comment>
<dbReference type="InterPro" id="IPR004789">
    <property type="entry name" value="Acetalactate_synth_ssu"/>
</dbReference>
<dbReference type="Proteomes" id="UP000662904">
    <property type="component" value="Chromosome"/>
</dbReference>
<dbReference type="PANTHER" id="PTHR30239:SF0">
    <property type="entry name" value="ACETOLACTATE SYNTHASE SMALL SUBUNIT 1, CHLOROPLASTIC"/>
    <property type="match status" value="1"/>
</dbReference>
<dbReference type="KEGG" id="kme:H0A61_00175"/>
<dbReference type="GO" id="GO:0009099">
    <property type="term" value="P:L-valine biosynthetic process"/>
    <property type="evidence" value="ECO:0007669"/>
    <property type="project" value="UniProtKB-UniRule"/>
</dbReference>
<gene>
    <name evidence="11" type="primary">ilvH_1</name>
    <name evidence="11" type="ORF">H0A61_00175</name>
</gene>
<dbReference type="EC" id="2.2.1.6" evidence="8"/>
<evidence type="ECO:0000259" key="10">
    <source>
        <dbReference type="PROSITE" id="PS51671"/>
    </source>
</evidence>
<dbReference type="InterPro" id="IPR027271">
    <property type="entry name" value="Acetolactate_synth/TF_NikR_C"/>
</dbReference>
<dbReference type="GO" id="GO:0005829">
    <property type="term" value="C:cytosol"/>
    <property type="evidence" value="ECO:0007669"/>
    <property type="project" value="TreeGrafter"/>
</dbReference>
<keyword evidence="5 8" id="KW-0028">Amino-acid biosynthesis</keyword>
<dbReference type="NCBIfam" id="NF008864">
    <property type="entry name" value="PRK11895.1"/>
    <property type="match status" value="1"/>
</dbReference>
<evidence type="ECO:0000313" key="12">
    <source>
        <dbReference type="Proteomes" id="UP000662904"/>
    </source>
</evidence>
<comment type="pathway">
    <text evidence="1 8">Amino-acid biosynthesis; L-isoleucine biosynthesis; L-isoleucine from 2-oxobutanoate: step 1/4.</text>
</comment>
<dbReference type="Pfam" id="PF22629">
    <property type="entry name" value="ACT_AHAS_ss"/>
    <property type="match status" value="1"/>
</dbReference>
<comment type="subunit">
    <text evidence="4 8">Dimer of large and small chains.</text>
</comment>
<dbReference type="CDD" id="cd04878">
    <property type="entry name" value="ACT_AHAS"/>
    <property type="match status" value="1"/>
</dbReference>
<dbReference type="InterPro" id="IPR019455">
    <property type="entry name" value="Acetolactate_synth_ssu_C"/>
</dbReference>
<evidence type="ECO:0000313" key="11">
    <source>
        <dbReference type="EMBL" id="QSQ07858.1"/>
    </source>
</evidence>
<comment type="function">
    <text evidence="8">Catalyzes the conversion of 2 pyruvate molecules into acetolactate in the first common step of the biosynthetic pathway of the branched-amino acids such as leucine, isoleucine, and valine.</text>
</comment>
<dbReference type="GO" id="GO:0009097">
    <property type="term" value="P:isoleucine biosynthetic process"/>
    <property type="evidence" value="ECO:0007669"/>
    <property type="project" value="UniProtKB-UniRule"/>
</dbReference>
<protein>
    <recommendedName>
        <fullName evidence="8">Acetolactate synthase small subunit</fullName>
        <shortName evidence="8">AHAS</shortName>
        <shortName evidence="8">ALS</shortName>
        <ecNumber evidence="8">2.2.1.6</ecNumber>
    </recommendedName>
    <alternativeName>
        <fullName evidence="8">Acetohydroxy-acid synthase small subunit</fullName>
    </alternativeName>
</protein>
<dbReference type="RefSeq" id="WP_206708107.1">
    <property type="nucleotide sequence ID" value="NZ_CP059066.1"/>
</dbReference>
<keyword evidence="6 8" id="KW-0100">Branched-chain amino acid biosynthesis</keyword>
<comment type="pathway">
    <text evidence="2 8">Amino-acid biosynthesis; L-valine biosynthesis; L-valine from pyruvate: step 1/4.</text>
</comment>
<accession>A0A8A0RJP3</accession>
<sequence>MKLKKRCILAVLVRNEYGVVTRISGLFTRRGFNIDSFTGEETEDPRISRLTIVAKGDERELEQIKKQLEKLEDVIKVKELKPEFSISRELALIKVRSDAANRSDIIQIVNIFRAKIVDVNSRSLVIEITGEKRKIKAMLRLLKPFGIIEIVRTGLIALQRGNAGIIPGKLRGSVSCSKDLG</sequence>
<feature type="coiled-coil region" evidence="9">
    <location>
        <begin position="47"/>
        <end position="81"/>
    </location>
</feature>
<evidence type="ECO:0000256" key="9">
    <source>
        <dbReference type="SAM" id="Coils"/>
    </source>
</evidence>
<dbReference type="SUPFAM" id="SSF55021">
    <property type="entry name" value="ACT-like"/>
    <property type="match status" value="2"/>
</dbReference>
<dbReference type="AlphaFoldDB" id="A0A8A0RJP3"/>
<dbReference type="NCBIfam" id="TIGR00119">
    <property type="entry name" value="acolac_sm"/>
    <property type="match status" value="1"/>
</dbReference>
<name>A0A8A0RJP3_9FIRM</name>
<evidence type="ECO:0000256" key="7">
    <source>
        <dbReference type="ARBA" id="ARBA00048670"/>
    </source>
</evidence>
<dbReference type="InterPro" id="IPR054480">
    <property type="entry name" value="AHAS_small-like_ACT"/>
</dbReference>
<dbReference type="Gene3D" id="3.30.70.1150">
    <property type="entry name" value="ACT-like. Chain A, domain 2"/>
    <property type="match status" value="1"/>
</dbReference>
<dbReference type="Gene3D" id="3.30.70.260">
    <property type="match status" value="1"/>
</dbReference>
<dbReference type="GO" id="GO:0003984">
    <property type="term" value="F:acetolactate synthase activity"/>
    <property type="evidence" value="ECO:0007669"/>
    <property type="project" value="UniProtKB-UniRule"/>
</dbReference>
<dbReference type="InterPro" id="IPR002912">
    <property type="entry name" value="ACT_dom"/>
</dbReference>
<evidence type="ECO:0000256" key="3">
    <source>
        <dbReference type="ARBA" id="ARBA00006341"/>
    </source>
</evidence>
<dbReference type="UniPathway" id="UPA00049">
    <property type="reaction ID" value="UER00059"/>
</dbReference>
<dbReference type="PANTHER" id="PTHR30239">
    <property type="entry name" value="ACETOLACTATE SYNTHASE SMALL SUBUNIT"/>
    <property type="match status" value="1"/>
</dbReference>
<evidence type="ECO:0000256" key="5">
    <source>
        <dbReference type="ARBA" id="ARBA00022605"/>
    </source>
</evidence>
<evidence type="ECO:0000256" key="4">
    <source>
        <dbReference type="ARBA" id="ARBA00011744"/>
    </source>
</evidence>
<keyword evidence="8 11" id="KW-0808">Transferase</keyword>
<dbReference type="EMBL" id="CP059066">
    <property type="protein sequence ID" value="QSQ07858.1"/>
    <property type="molecule type" value="Genomic_DNA"/>
</dbReference>
<dbReference type="PROSITE" id="PS51671">
    <property type="entry name" value="ACT"/>
    <property type="match status" value="1"/>
</dbReference>
<keyword evidence="12" id="KW-1185">Reference proteome</keyword>
<dbReference type="Pfam" id="PF10369">
    <property type="entry name" value="ALS_ss_C"/>
    <property type="match status" value="1"/>
</dbReference>
<feature type="domain" description="ACT" evidence="10">
    <location>
        <begin position="8"/>
        <end position="82"/>
    </location>
</feature>
<dbReference type="InterPro" id="IPR039557">
    <property type="entry name" value="AHAS_ACT"/>
</dbReference>
<dbReference type="FunFam" id="3.30.70.1150:FF:000001">
    <property type="entry name" value="Acetolactate synthase small subunit"/>
    <property type="match status" value="1"/>
</dbReference>
<dbReference type="InterPro" id="IPR045865">
    <property type="entry name" value="ACT-like_dom_sf"/>
</dbReference>
<proteinExistence type="inferred from homology"/>
<evidence type="ECO:0000256" key="6">
    <source>
        <dbReference type="ARBA" id="ARBA00023304"/>
    </source>
</evidence>
<dbReference type="GO" id="GO:1990610">
    <property type="term" value="F:acetolactate synthase regulator activity"/>
    <property type="evidence" value="ECO:0007669"/>
    <property type="project" value="UniProtKB-UniRule"/>
</dbReference>
<evidence type="ECO:0000256" key="8">
    <source>
        <dbReference type="RuleBase" id="RU368092"/>
    </source>
</evidence>
<evidence type="ECO:0000256" key="2">
    <source>
        <dbReference type="ARBA" id="ARBA00005025"/>
    </source>
</evidence>
<comment type="similarity">
    <text evidence="3 8">Belongs to the acetolactate synthase small subunit family.</text>
</comment>
<reference evidence="11" key="1">
    <citation type="submission" date="2020-07" db="EMBL/GenBank/DDBJ databases">
        <title>Koleobacter methoxysyntrophicus gen. nov., sp. nov., a novel anaerobic bacterium isolated from deep subsurface oil field and proposal of Koleobacterales ord. nov. in the phylum Firmicutes.</title>
        <authorList>
            <person name="Sakamoto S."/>
            <person name="Tamaki H."/>
        </authorList>
    </citation>
    <scope>NUCLEOTIDE SEQUENCE</scope>
    <source>
        <strain evidence="11">NRmbB1</strain>
    </source>
</reference>
<keyword evidence="9" id="KW-0175">Coiled coil</keyword>
<dbReference type="UniPathway" id="UPA00047">
    <property type="reaction ID" value="UER00055"/>
</dbReference>
<evidence type="ECO:0000256" key="1">
    <source>
        <dbReference type="ARBA" id="ARBA00004974"/>
    </source>
</evidence>
<organism evidence="11 12">
    <name type="scientific">Koleobacter methoxysyntrophicus</name>
    <dbReference type="NCBI Taxonomy" id="2751313"/>
    <lineage>
        <taxon>Bacteria</taxon>
        <taxon>Bacillati</taxon>
        <taxon>Bacillota</taxon>
        <taxon>Clostridia</taxon>
        <taxon>Koleobacterales</taxon>
        <taxon>Koleobacteraceae</taxon>
        <taxon>Koleobacter</taxon>
    </lineage>
</organism>